<organism evidence="8 9">
    <name type="scientific">Sabulicella glaciei</name>
    <dbReference type="NCBI Taxonomy" id="2984948"/>
    <lineage>
        <taxon>Bacteria</taxon>
        <taxon>Pseudomonadati</taxon>
        <taxon>Pseudomonadota</taxon>
        <taxon>Alphaproteobacteria</taxon>
        <taxon>Acetobacterales</taxon>
        <taxon>Acetobacteraceae</taxon>
        <taxon>Sabulicella</taxon>
    </lineage>
</organism>
<evidence type="ECO:0000256" key="3">
    <source>
        <dbReference type="ARBA" id="ARBA00022475"/>
    </source>
</evidence>
<reference evidence="8 9" key="1">
    <citation type="submission" date="2022-10" db="EMBL/GenBank/DDBJ databases">
        <title>Roseococcus glaciei nov., sp. nov., isolated from glacier.</title>
        <authorList>
            <person name="Liu Q."/>
            <person name="Xin Y.-H."/>
        </authorList>
    </citation>
    <scope>NUCLEOTIDE SEQUENCE [LARGE SCALE GENOMIC DNA]</scope>
    <source>
        <strain evidence="8 9">MDT2-1-1</strain>
    </source>
</reference>
<evidence type="ECO:0000256" key="2">
    <source>
        <dbReference type="ARBA" id="ARBA00005262"/>
    </source>
</evidence>
<dbReference type="Proteomes" id="UP001526430">
    <property type="component" value="Unassembled WGS sequence"/>
</dbReference>
<dbReference type="Pfam" id="PF02417">
    <property type="entry name" value="Chromate_transp"/>
    <property type="match status" value="1"/>
</dbReference>
<evidence type="ECO:0000256" key="6">
    <source>
        <dbReference type="ARBA" id="ARBA00023136"/>
    </source>
</evidence>
<name>A0ABT3NQW1_9PROT</name>
<keyword evidence="5 7" id="KW-1133">Transmembrane helix</keyword>
<sequence>MTPSRTQLFLAYLRIGLTGFGGVNAWARQLLVEKKGWLTDQQYAEALGVGQVLPGPNALNCAINIGTRFHGAAGAALAGIGLFAGPMAVLLGVAALYDRYGQIPLVRAVLTGIAAAAAGMVLGTAIKMAIKLRPTPMLTATGLLALVLALLRVPLPLVLLGLAPLGIWAARRAAR</sequence>
<feature type="transmembrane region" description="Helical" evidence="7">
    <location>
        <begin position="75"/>
        <end position="97"/>
    </location>
</feature>
<evidence type="ECO:0000256" key="4">
    <source>
        <dbReference type="ARBA" id="ARBA00022692"/>
    </source>
</evidence>
<gene>
    <name evidence="8" type="ORF">OF850_02775</name>
</gene>
<evidence type="ECO:0000313" key="8">
    <source>
        <dbReference type="EMBL" id="MCW8084539.1"/>
    </source>
</evidence>
<dbReference type="PANTHER" id="PTHR43663">
    <property type="entry name" value="CHROMATE TRANSPORT PROTEIN-RELATED"/>
    <property type="match status" value="1"/>
</dbReference>
<keyword evidence="6 7" id="KW-0472">Membrane</keyword>
<dbReference type="InterPro" id="IPR003370">
    <property type="entry name" value="Chromate_transpt"/>
</dbReference>
<keyword evidence="4 7" id="KW-0812">Transmembrane</keyword>
<feature type="transmembrane region" description="Helical" evidence="7">
    <location>
        <begin position="109"/>
        <end position="130"/>
    </location>
</feature>
<evidence type="ECO:0000256" key="7">
    <source>
        <dbReference type="SAM" id="Phobius"/>
    </source>
</evidence>
<keyword evidence="3" id="KW-1003">Cell membrane</keyword>
<feature type="transmembrane region" description="Helical" evidence="7">
    <location>
        <begin position="142"/>
        <end position="170"/>
    </location>
</feature>
<evidence type="ECO:0000256" key="1">
    <source>
        <dbReference type="ARBA" id="ARBA00004651"/>
    </source>
</evidence>
<comment type="subcellular location">
    <subcellularLocation>
        <location evidence="1">Cell membrane</location>
        <topology evidence="1">Multi-pass membrane protein</topology>
    </subcellularLocation>
</comment>
<comment type="similarity">
    <text evidence="2">Belongs to the chromate ion transporter (CHR) (TC 2.A.51) family.</text>
</comment>
<accession>A0ABT3NQW1</accession>
<dbReference type="RefSeq" id="WP_301588170.1">
    <property type="nucleotide sequence ID" value="NZ_JAPFQI010000001.1"/>
</dbReference>
<dbReference type="PANTHER" id="PTHR43663:SF1">
    <property type="entry name" value="CHROMATE TRANSPORTER"/>
    <property type="match status" value="1"/>
</dbReference>
<evidence type="ECO:0000313" key="9">
    <source>
        <dbReference type="Proteomes" id="UP001526430"/>
    </source>
</evidence>
<dbReference type="EMBL" id="JAPFQI010000001">
    <property type="protein sequence ID" value="MCW8084539.1"/>
    <property type="molecule type" value="Genomic_DNA"/>
</dbReference>
<evidence type="ECO:0000256" key="5">
    <source>
        <dbReference type="ARBA" id="ARBA00022989"/>
    </source>
</evidence>
<keyword evidence="9" id="KW-1185">Reference proteome</keyword>
<comment type="caution">
    <text evidence="8">The sequence shown here is derived from an EMBL/GenBank/DDBJ whole genome shotgun (WGS) entry which is preliminary data.</text>
</comment>
<proteinExistence type="inferred from homology"/>
<dbReference type="InterPro" id="IPR052518">
    <property type="entry name" value="CHR_Transporter"/>
</dbReference>
<protein>
    <submittedName>
        <fullName evidence="8">Chromate transporter</fullName>
    </submittedName>
</protein>